<evidence type="ECO:0000256" key="1">
    <source>
        <dbReference type="ARBA" id="ARBA00004752"/>
    </source>
</evidence>
<evidence type="ECO:0000256" key="2">
    <source>
        <dbReference type="ARBA" id="ARBA00005992"/>
    </source>
</evidence>
<comment type="similarity">
    <text evidence="2">Belongs to the YkuD family.</text>
</comment>
<dbReference type="InterPro" id="IPR038063">
    <property type="entry name" value="Transpep_catalytic_dom"/>
</dbReference>
<keyword evidence="8" id="KW-1133">Transmembrane helix</keyword>
<feature type="active site" description="Proton donor/acceptor" evidence="7">
    <location>
        <position position="127"/>
    </location>
</feature>
<protein>
    <submittedName>
        <fullName evidence="10">L,D-transpeptidase family protein</fullName>
    </submittedName>
</protein>
<keyword evidence="8" id="KW-0472">Membrane</keyword>
<evidence type="ECO:0000256" key="3">
    <source>
        <dbReference type="ARBA" id="ARBA00022679"/>
    </source>
</evidence>
<evidence type="ECO:0000256" key="5">
    <source>
        <dbReference type="ARBA" id="ARBA00022984"/>
    </source>
</evidence>
<dbReference type="InterPro" id="IPR005490">
    <property type="entry name" value="LD_TPept_cat_dom"/>
</dbReference>
<name>A0ABY3MSR8_9GAMM</name>
<feature type="transmembrane region" description="Helical" evidence="8">
    <location>
        <begin position="20"/>
        <end position="41"/>
    </location>
</feature>
<evidence type="ECO:0000313" key="10">
    <source>
        <dbReference type="EMBL" id="TYK64229.1"/>
    </source>
</evidence>
<accession>A0ABY3MSR8</accession>
<keyword evidence="6 7" id="KW-0961">Cell wall biogenesis/degradation</keyword>
<dbReference type="Pfam" id="PF03734">
    <property type="entry name" value="YkuD"/>
    <property type="match status" value="1"/>
</dbReference>
<evidence type="ECO:0000313" key="11">
    <source>
        <dbReference type="Proteomes" id="UP000815846"/>
    </source>
</evidence>
<comment type="pathway">
    <text evidence="1 7">Cell wall biogenesis; peptidoglycan biosynthesis.</text>
</comment>
<dbReference type="PANTHER" id="PTHR36699">
    <property type="entry name" value="LD-TRANSPEPTIDASE"/>
    <property type="match status" value="1"/>
</dbReference>
<gene>
    <name evidence="10" type="ORF">CWS31_016795</name>
</gene>
<keyword evidence="4 7" id="KW-0133">Cell shape</keyword>
<keyword evidence="11" id="KW-1185">Reference proteome</keyword>
<evidence type="ECO:0000256" key="7">
    <source>
        <dbReference type="PROSITE-ProRule" id="PRU01373"/>
    </source>
</evidence>
<dbReference type="CDD" id="cd16913">
    <property type="entry name" value="YkuD_like"/>
    <property type="match status" value="1"/>
</dbReference>
<keyword evidence="3" id="KW-0808">Transferase</keyword>
<dbReference type="Gene3D" id="2.40.440.10">
    <property type="entry name" value="L,D-transpeptidase catalytic domain-like"/>
    <property type="match status" value="1"/>
</dbReference>
<evidence type="ECO:0000256" key="8">
    <source>
        <dbReference type="SAM" id="Phobius"/>
    </source>
</evidence>
<feature type="active site" description="Nucleophile" evidence="7">
    <location>
        <position position="149"/>
    </location>
</feature>
<dbReference type="PANTHER" id="PTHR36699:SF1">
    <property type="entry name" value="L,D-TRANSPEPTIDASE YAFK-RELATED"/>
    <property type="match status" value="1"/>
</dbReference>
<evidence type="ECO:0000256" key="4">
    <source>
        <dbReference type="ARBA" id="ARBA00022960"/>
    </source>
</evidence>
<dbReference type="PROSITE" id="PS52029">
    <property type="entry name" value="LD_TPASE"/>
    <property type="match status" value="1"/>
</dbReference>
<dbReference type="RefSeq" id="WP_101345701.1">
    <property type="nucleotide sequence ID" value="NZ_PJAI02000037.1"/>
</dbReference>
<dbReference type="EMBL" id="PJAI02000037">
    <property type="protein sequence ID" value="TYK64229.1"/>
    <property type="molecule type" value="Genomic_DNA"/>
</dbReference>
<dbReference type="SUPFAM" id="SSF141523">
    <property type="entry name" value="L,D-transpeptidase catalytic domain-like"/>
    <property type="match status" value="1"/>
</dbReference>
<dbReference type="Proteomes" id="UP000815846">
    <property type="component" value="Unassembled WGS sequence"/>
</dbReference>
<proteinExistence type="inferred from homology"/>
<evidence type="ECO:0000259" key="9">
    <source>
        <dbReference type="PROSITE" id="PS52029"/>
    </source>
</evidence>
<comment type="caution">
    <text evidence="10">The sequence shown here is derived from an EMBL/GenBank/DDBJ whole genome shotgun (WGS) entry which is preliminary data.</text>
</comment>
<sequence length="174" mass="19678">MNTIFIKLTTNLLTKITVKILLLIASLFSSASLAWVDLVMVDKSDNKMYLLSSGKVIKEYHVALGKNPEGHKEQEGDKRTPEGFYTLDYKKEDSAFYRAMHISYPNQFDLDNAEQKGVSAGGLIMIHGQRNNFEGLARYTQKSNWTNGCIALTNPEIDEFMALVEVGTQIHIKW</sequence>
<feature type="domain" description="L,D-TPase catalytic" evidence="9">
    <location>
        <begin position="37"/>
        <end position="173"/>
    </location>
</feature>
<keyword evidence="5 7" id="KW-0573">Peptidoglycan synthesis</keyword>
<evidence type="ECO:0000256" key="6">
    <source>
        <dbReference type="ARBA" id="ARBA00023316"/>
    </source>
</evidence>
<organism evidence="10 11">
    <name type="scientific">Colwellia echini</name>
    <dbReference type="NCBI Taxonomy" id="1982103"/>
    <lineage>
        <taxon>Bacteria</taxon>
        <taxon>Pseudomonadati</taxon>
        <taxon>Pseudomonadota</taxon>
        <taxon>Gammaproteobacteria</taxon>
        <taxon>Alteromonadales</taxon>
        <taxon>Colwelliaceae</taxon>
        <taxon>Colwellia</taxon>
    </lineage>
</organism>
<reference evidence="10 11" key="1">
    <citation type="submission" date="2019-08" db="EMBL/GenBank/DDBJ databases">
        <title>Microbe sample from Colwellia echini.</title>
        <authorList>
            <person name="Christiansen L."/>
            <person name="Pathiraja D."/>
            <person name="Schultz-Johansen M."/>
            <person name="Choi I.-G."/>
            <person name="Stougaard P."/>
        </authorList>
    </citation>
    <scope>NUCLEOTIDE SEQUENCE [LARGE SCALE GENOMIC DNA]</scope>
    <source>
        <strain evidence="10 11">A3</strain>
    </source>
</reference>
<keyword evidence="8" id="KW-0812">Transmembrane</keyword>